<dbReference type="Pfam" id="PF20008">
    <property type="entry name" value="DUF6429"/>
    <property type="match status" value="1"/>
</dbReference>
<name>A0A7Y1MJ35_9PSED</name>
<sequence>MEYDEKRIEETVLALPTTFSFDKGNSWKGYDFQIMNRLHEQGFIRNPVNKSKSIWLTPEGLERGRHIADQLFGAAPEAERLSNPDT</sequence>
<dbReference type="GeneID" id="45735910"/>
<gene>
    <name evidence="2" type="ORF">HBO13_06470</name>
    <name evidence="3" type="ORF">HBO30_28630</name>
</gene>
<feature type="domain" description="DUF6429" evidence="1">
    <location>
        <begin position="4"/>
        <end position="73"/>
    </location>
</feature>
<evidence type="ECO:0000313" key="3">
    <source>
        <dbReference type="EMBL" id="NNA82675.1"/>
    </source>
</evidence>
<dbReference type="Proteomes" id="UP000535954">
    <property type="component" value="Unassembled WGS sequence"/>
</dbReference>
<dbReference type="AlphaFoldDB" id="A0A7Y1MJ35"/>
<proteinExistence type="predicted"/>
<accession>A0A7Y1MJ35</accession>
<dbReference type="EMBL" id="JAAQYI010000019">
    <property type="protein sequence ID" value="NNA82675.1"/>
    <property type="molecule type" value="Genomic_DNA"/>
</dbReference>
<evidence type="ECO:0000259" key="1">
    <source>
        <dbReference type="Pfam" id="PF20008"/>
    </source>
</evidence>
<dbReference type="Proteomes" id="UP000586252">
    <property type="component" value="Unassembled WGS sequence"/>
</dbReference>
<protein>
    <recommendedName>
        <fullName evidence="1">DUF6429 domain-containing protein</fullName>
    </recommendedName>
</protein>
<comment type="caution">
    <text evidence="3">The sequence shown here is derived from an EMBL/GenBank/DDBJ whole genome shotgun (WGS) entry which is preliminary data.</text>
</comment>
<reference evidence="4 5" key="1">
    <citation type="journal article" date="2020" name="Front. Microbiol.">
        <title>Genetic Organization of the aprX-lipA2 Operon Affects the Proteolytic Potential of Pseudomonas Species in Milk.</title>
        <authorList>
            <person name="Maier C."/>
            <person name="Huptas C."/>
            <person name="von Neubeck M."/>
            <person name="Scherer S."/>
            <person name="Wenning M."/>
            <person name="Lucking G."/>
        </authorList>
    </citation>
    <scope>NUCLEOTIDE SEQUENCE [LARGE SCALE GENOMIC DNA]</scope>
    <source>
        <strain evidence="3 5">WS 5404</strain>
        <strain evidence="2 4">WS 5405</strain>
    </source>
</reference>
<dbReference type="EMBL" id="JAAQYH010000003">
    <property type="protein sequence ID" value="NNA72283.1"/>
    <property type="molecule type" value="Genomic_DNA"/>
</dbReference>
<evidence type="ECO:0000313" key="5">
    <source>
        <dbReference type="Proteomes" id="UP000586252"/>
    </source>
</evidence>
<dbReference type="InterPro" id="IPR045489">
    <property type="entry name" value="DUF6429"/>
</dbReference>
<dbReference type="RefSeq" id="WP_057711799.1">
    <property type="nucleotide sequence ID" value="NZ_JAAQYH010000003.1"/>
</dbReference>
<organism evidence="3 5">
    <name type="scientific">Pseudomonas lactis</name>
    <dbReference type="NCBI Taxonomy" id="1615674"/>
    <lineage>
        <taxon>Bacteria</taxon>
        <taxon>Pseudomonadati</taxon>
        <taxon>Pseudomonadota</taxon>
        <taxon>Gammaproteobacteria</taxon>
        <taxon>Pseudomonadales</taxon>
        <taxon>Pseudomonadaceae</taxon>
        <taxon>Pseudomonas</taxon>
    </lineage>
</organism>
<evidence type="ECO:0000313" key="2">
    <source>
        <dbReference type="EMBL" id="NNA72283.1"/>
    </source>
</evidence>
<evidence type="ECO:0000313" key="4">
    <source>
        <dbReference type="Proteomes" id="UP000535954"/>
    </source>
</evidence>